<dbReference type="Gene3D" id="3.90.226.10">
    <property type="entry name" value="2-enoyl-CoA Hydratase, Chain A, domain 1"/>
    <property type="match status" value="1"/>
</dbReference>
<accession>A0A4Q1JKU2</accession>
<protein>
    <recommendedName>
        <fullName evidence="1">Tail specific protease domain-containing protein</fullName>
    </recommendedName>
</protein>
<dbReference type="GO" id="GO:0008236">
    <property type="term" value="F:serine-type peptidase activity"/>
    <property type="evidence" value="ECO:0007669"/>
    <property type="project" value="InterPro"/>
</dbReference>
<gene>
    <name evidence="2" type="ORF">EO244_12410</name>
</gene>
<sequence>MNKTLLALIFTVIVFTGFAQKISKQNLEKDIKQMAKILDETHPDPFSAYGNRIEFYREVNHLITDLPEMGMDTLEFFKYLSPLLSKLDDGHTQLKPTKSKLYKLKDYILPIKFSIADDCIFVSETTEEYNNLLGYKLTKINGESVEEFTKKLKKIKPLENRFHETLVVSGYIKKYALIKTYISEIQSKIKFEFKDSENQNHLCELEYLNPKEKEIIWIKTDKHKIYNDSKMIDWKFVDKEKKIAYLQIDQMATREALEQFPVKSPIFQSYADYWYKKFGKEMPEVKHDILKNIPSLTEMSFELLKEMKKNNSKHLVIDLRKNGGGNTQCYQPLMYMMYGNKIFNDTVSREVVTKISKLLLDRSKTTLEEYNKKNKSNYEFGDMKFWSSKIAPEKRDEEILTSKNSFFNNLKEAETSTYEIVSGLNEKPVFTPKVVILVSPNTFSAAYTMLYKLLPYGAVTVGVTPGQAGNTYMDGIRFSLDESGLKGVVSKCRQVYFPYDKAKGKELTPNYKMQWSDFKKYNFDANAELLYTLDLINSGVL</sequence>
<comment type="caution">
    <text evidence="2">The sequence shown here is derived from an EMBL/GenBank/DDBJ whole genome shotgun (WGS) entry which is preliminary data.</text>
</comment>
<dbReference type="InterPro" id="IPR005151">
    <property type="entry name" value="Tail-specific_protease"/>
</dbReference>
<dbReference type="EMBL" id="SAXA01000011">
    <property type="protein sequence ID" value="RXQ91542.1"/>
    <property type="molecule type" value="Genomic_DNA"/>
</dbReference>
<dbReference type="SUPFAM" id="SSF52096">
    <property type="entry name" value="ClpP/crotonase"/>
    <property type="match status" value="1"/>
</dbReference>
<dbReference type="OrthoDB" id="1058934at2"/>
<dbReference type="GO" id="GO:0006508">
    <property type="term" value="P:proteolysis"/>
    <property type="evidence" value="ECO:0007669"/>
    <property type="project" value="InterPro"/>
</dbReference>
<name>A0A4Q1JKU2_9BACT</name>
<evidence type="ECO:0000313" key="3">
    <source>
        <dbReference type="Proteomes" id="UP000289703"/>
    </source>
</evidence>
<dbReference type="InterPro" id="IPR029045">
    <property type="entry name" value="ClpP/crotonase-like_dom_sf"/>
</dbReference>
<proteinExistence type="predicted"/>
<dbReference type="AlphaFoldDB" id="A0A4Q1JKU2"/>
<evidence type="ECO:0000259" key="1">
    <source>
        <dbReference type="Pfam" id="PF03572"/>
    </source>
</evidence>
<evidence type="ECO:0000313" key="2">
    <source>
        <dbReference type="EMBL" id="RXQ91542.1"/>
    </source>
</evidence>
<reference evidence="2 3" key="1">
    <citation type="submission" date="2019-01" db="EMBL/GenBank/DDBJ databases">
        <title>Ancylomarina salipaludis sp. nov., isolated from a salt marsh.</title>
        <authorList>
            <person name="Yoon J.-H."/>
        </authorList>
    </citation>
    <scope>NUCLEOTIDE SEQUENCE [LARGE SCALE GENOMIC DNA]</scope>
    <source>
        <strain evidence="2 3">SHSM-M15</strain>
    </source>
</reference>
<dbReference type="RefSeq" id="WP_129254995.1">
    <property type="nucleotide sequence ID" value="NZ_SAXA01000011.1"/>
</dbReference>
<dbReference type="Proteomes" id="UP000289703">
    <property type="component" value="Unassembled WGS sequence"/>
</dbReference>
<dbReference type="Pfam" id="PF03572">
    <property type="entry name" value="Peptidase_S41"/>
    <property type="match status" value="1"/>
</dbReference>
<feature type="domain" description="Tail specific protease" evidence="1">
    <location>
        <begin position="299"/>
        <end position="488"/>
    </location>
</feature>
<keyword evidence="3" id="KW-1185">Reference proteome</keyword>
<organism evidence="2 3">
    <name type="scientific">Ancylomarina salipaludis</name>
    <dbReference type="NCBI Taxonomy" id="2501299"/>
    <lineage>
        <taxon>Bacteria</taxon>
        <taxon>Pseudomonadati</taxon>
        <taxon>Bacteroidota</taxon>
        <taxon>Bacteroidia</taxon>
        <taxon>Marinilabiliales</taxon>
        <taxon>Marinifilaceae</taxon>
        <taxon>Ancylomarina</taxon>
    </lineage>
</organism>